<dbReference type="GO" id="GO:0051015">
    <property type="term" value="F:actin filament binding"/>
    <property type="evidence" value="ECO:0007669"/>
    <property type="project" value="TreeGrafter"/>
</dbReference>
<dbReference type="GO" id="GO:0032982">
    <property type="term" value="C:myosin filament"/>
    <property type="evidence" value="ECO:0007669"/>
    <property type="project" value="TreeGrafter"/>
</dbReference>
<reference evidence="2" key="1">
    <citation type="submission" date="2013-03" db="EMBL/GenBank/DDBJ databases">
        <title>Immune-Related transcriptome of Coptotermes formosanus Shiraki workers: the defense mechanism.</title>
        <authorList>
            <person name="Hussain A."/>
            <person name="Li Y.F."/>
            <person name="Wen S.Y."/>
        </authorList>
    </citation>
    <scope>NUCLEOTIDE SEQUENCE</scope>
</reference>
<feature type="region of interest" description="Disordered" evidence="1">
    <location>
        <begin position="113"/>
        <end position="134"/>
    </location>
</feature>
<dbReference type="PANTHER" id="PTHR45615:SF36">
    <property type="entry name" value="MYOSIN HEAVY CHAIN-LIKE, ISOFORM B-RELATED"/>
    <property type="match status" value="1"/>
</dbReference>
<dbReference type="AlphaFoldDB" id="R4V4B4"/>
<dbReference type="GO" id="GO:0031032">
    <property type="term" value="P:actomyosin structure organization"/>
    <property type="evidence" value="ECO:0007669"/>
    <property type="project" value="TreeGrafter"/>
</dbReference>
<accession>R4V4B4</accession>
<feature type="compositionally biased region" description="Polar residues" evidence="1">
    <location>
        <begin position="203"/>
        <end position="213"/>
    </location>
</feature>
<sequence length="245" mass="27005">MALQEQAGLVAELEGERTALKEQLAELSSRLESMETLGDTSSSLAQRRLELRTKELESKLELEQTTRARLEVQISRLKETVEKLQGEAAMARAKEQTAQDAVRKLQRTVRELKEEASAGQARENEAAQRRKDLEKRLESADAEAAAARGDLRLALTRIQDLQSAIQGDLEDCSGSDHSDSDQDSDCSDESVNTFLSNHKMPLGSSTANSSPRVRTSLELDVTPRSVRSPTKVCGNMKSESQESFA</sequence>
<proteinExistence type="evidence at transcript level"/>
<dbReference type="GO" id="GO:0016460">
    <property type="term" value="C:myosin II complex"/>
    <property type="evidence" value="ECO:0007669"/>
    <property type="project" value="TreeGrafter"/>
</dbReference>
<name>R4V4B4_COPFO</name>
<dbReference type="EMBL" id="KC740869">
    <property type="protein sequence ID" value="AGM32693.1"/>
    <property type="molecule type" value="mRNA"/>
</dbReference>
<organism evidence="2">
    <name type="scientific">Coptotermes formosanus</name>
    <name type="common">Formosan subterranean termite</name>
    <dbReference type="NCBI Taxonomy" id="36987"/>
    <lineage>
        <taxon>Eukaryota</taxon>
        <taxon>Metazoa</taxon>
        <taxon>Ecdysozoa</taxon>
        <taxon>Arthropoda</taxon>
        <taxon>Hexapoda</taxon>
        <taxon>Insecta</taxon>
        <taxon>Pterygota</taxon>
        <taxon>Neoptera</taxon>
        <taxon>Polyneoptera</taxon>
        <taxon>Dictyoptera</taxon>
        <taxon>Blattodea</taxon>
        <taxon>Blattoidea</taxon>
        <taxon>Termitoidae</taxon>
        <taxon>Rhinotermitidae</taxon>
        <taxon>Coptotermes</taxon>
    </lineage>
</organism>
<evidence type="ECO:0000256" key="1">
    <source>
        <dbReference type="SAM" id="MobiDB-lite"/>
    </source>
</evidence>
<feature type="region of interest" description="Disordered" evidence="1">
    <location>
        <begin position="169"/>
        <end position="245"/>
    </location>
</feature>
<evidence type="ECO:0000313" key="2">
    <source>
        <dbReference type="EMBL" id="AGM32693.1"/>
    </source>
</evidence>
<dbReference type="PANTHER" id="PTHR45615">
    <property type="entry name" value="MYOSIN HEAVY CHAIN, NON-MUSCLE"/>
    <property type="match status" value="1"/>
</dbReference>
<dbReference type="GO" id="GO:0005737">
    <property type="term" value="C:cytoplasm"/>
    <property type="evidence" value="ECO:0007669"/>
    <property type="project" value="TreeGrafter"/>
</dbReference>
<protein>
    <submittedName>
        <fullName evidence="2">Myosin-XVIIIa protein</fullName>
    </submittedName>
</protein>